<dbReference type="Pfam" id="PF24883">
    <property type="entry name" value="NPHP3_N"/>
    <property type="match status" value="1"/>
</dbReference>
<dbReference type="InterPro" id="IPR007111">
    <property type="entry name" value="NACHT_NTPase"/>
</dbReference>
<comment type="caution">
    <text evidence="3">The sequence shown here is derived from an EMBL/GenBank/DDBJ whole genome shotgun (WGS) entry which is preliminary data.</text>
</comment>
<dbReference type="GO" id="GO:0008930">
    <property type="term" value="F:methylthioadenosine nucleosidase activity"/>
    <property type="evidence" value="ECO:0007669"/>
    <property type="project" value="TreeGrafter"/>
</dbReference>
<dbReference type="InterPro" id="IPR035994">
    <property type="entry name" value="Nucleoside_phosphorylase_sf"/>
</dbReference>
<dbReference type="Gene3D" id="3.40.50.300">
    <property type="entry name" value="P-loop containing nucleotide triphosphate hydrolases"/>
    <property type="match status" value="1"/>
</dbReference>
<dbReference type="AlphaFoldDB" id="A0A845GBI7"/>
<dbReference type="Pfam" id="PF01048">
    <property type="entry name" value="PNP_UDP_1"/>
    <property type="match status" value="1"/>
</dbReference>
<dbReference type="SUPFAM" id="SSF52540">
    <property type="entry name" value="P-loop containing nucleoside triphosphate hydrolases"/>
    <property type="match status" value="1"/>
</dbReference>
<name>A0A845GBI7_9BURK</name>
<dbReference type="InterPro" id="IPR027417">
    <property type="entry name" value="P-loop_NTPase"/>
</dbReference>
<gene>
    <name evidence="3" type="ORF">GTP91_23975</name>
</gene>
<organism evidence="3 4">
    <name type="scientific">Duganella vulcania</name>
    <dbReference type="NCBI Taxonomy" id="2692166"/>
    <lineage>
        <taxon>Bacteria</taxon>
        <taxon>Pseudomonadati</taxon>
        <taxon>Pseudomonadota</taxon>
        <taxon>Betaproteobacteria</taxon>
        <taxon>Burkholderiales</taxon>
        <taxon>Oxalobacteraceae</taxon>
        <taxon>Telluria group</taxon>
        <taxon>Duganella</taxon>
    </lineage>
</organism>
<dbReference type="PANTHER" id="PTHR46832">
    <property type="entry name" value="5'-METHYLTHIOADENOSINE/S-ADENOSYLHOMOCYSTEINE NUCLEOSIDASE"/>
    <property type="match status" value="1"/>
</dbReference>
<dbReference type="EMBL" id="WWCW01000109">
    <property type="protein sequence ID" value="MYM90217.1"/>
    <property type="molecule type" value="Genomic_DNA"/>
</dbReference>
<dbReference type="SUPFAM" id="SSF53167">
    <property type="entry name" value="Purine and uridine phosphorylases"/>
    <property type="match status" value="1"/>
</dbReference>
<dbReference type="PANTHER" id="PTHR46832:SF1">
    <property type="entry name" value="5'-METHYLTHIOADENOSINE_S-ADENOSYLHOMOCYSTEINE NUCLEOSIDASE"/>
    <property type="match status" value="1"/>
</dbReference>
<dbReference type="InterPro" id="IPR000845">
    <property type="entry name" value="Nucleoside_phosphorylase_d"/>
</dbReference>
<reference evidence="3 4" key="1">
    <citation type="submission" date="2020-01" db="EMBL/GenBank/DDBJ databases">
        <title>Novel species isolated from a subtropical stream in China.</title>
        <authorList>
            <person name="Lu H."/>
        </authorList>
    </citation>
    <scope>NUCLEOTIDE SEQUENCE [LARGE SCALE GENOMIC DNA]</scope>
    <source>
        <strain evidence="3 4">FT82W</strain>
    </source>
</reference>
<evidence type="ECO:0000256" key="1">
    <source>
        <dbReference type="ARBA" id="ARBA00022737"/>
    </source>
</evidence>
<evidence type="ECO:0000313" key="4">
    <source>
        <dbReference type="Proteomes" id="UP000470302"/>
    </source>
</evidence>
<dbReference type="GO" id="GO:0008782">
    <property type="term" value="F:adenosylhomocysteine nucleosidase activity"/>
    <property type="evidence" value="ECO:0007669"/>
    <property type="project" value="TreeGrafter"/>
</dbReference>
<evidence type="ECO:0000313" key="3">
    <source>
        <dbReference type="EMBL" id="MYM90217.1"/>
    </source>
</evidence>
<protein>
    <submittedName>
        <fullName evidence="3">NACHT domain-containing protein</fullName>
    </submittedName>
</protein>
<dbReference type="GO" id="GO:0005829">
    <property type="term" value="C:cytosol"/>
    <property type="evidence" value="ECO:0007669"/>
    <property type="project" value="TreeGrafter"/>
</dbReference>
<accession>A0A845GBI7</accession>
<dbReference type="RefSeq" id="WP_161099029.1">
    <property type="nucleotide sequence ID" value="NZ_WWCW01000109.1"/>
</dbReference>
<dbReference type="PROSITE" id="PS50837">
    <property type="entry name" value="NACHT"/>
    <property type="match status" value="1"/>
</dbReference>
<evidence type="ECO:0000259" key="2">
    <source>
        <dbReference type="PROSITE" id="PS50837"/>
    </source>
</evidence>
<feature type="domain" description="NACHT" evidence="2">
    <location>
        <begin position="447"/>
        <end position="581"/>
    </location>
</feature>
<dbReference type="Gene3D" id="3.40.50.1580">
    <property type="entry name" value="Nucleoside phosphorylase domain"/>
    <property type="match status" value="1"/>
</dbReference>
<keyword evidence="1" id="KW-0677">Repeat</keyword>
<dbReference type="InterPro" id="IPR056884">
    <property type="entry name" value="NPHP3-like_N"/>
</dbReference>
<proteinExistence type="predicted"/>
<sequence length="1074" mass="122108">MVADIVLLTVNKHEQTQLTIALKDHVGRELLPFQGASHEIYLDAGEINGQRVMVAKSLIGSTGPGASFDTVTNILEDISPKAIIAVGIAWGAKNADGQQIGDILLSTRLRDAQHNKVTPEMVTSRGVIEAPNGMLLKTFGTVADLIGKRTHEGLLISIETLFDDEKHRDKFLFAEHGQAIGGEMEGSGLLMSLRRMKDRHVDWLIVKAICDWGFKKNLDPQEKERDQLLAARNAAELCVATIAKFRIVEVSEMNISNQSHVSSDLGILSKIEPERLLQGVPERSIAKTVQAYISKNSSFSLAEGFPIKKKEWSEKLIFELYKLTEQLGSPKYFLYIHEAANQSGTHYYVRSNKLLEKGVPLIVLTEKPLALKESERRKDNLKVVFETPNVFFIDDFGRQFLYQNQIQEFVPYNQPVYIESFTQNSLAGSPESALHQLKSWYESVSVPLMVIKGYGGIGKTTLVKQFLNEIHSSNPDTGILFIDSREIIGELETITRSRQKIDDIYDFYHAQTVKQTGDTERLSKDLLSLSIDNGSLVIVLDGIDEVIAKLGAKFDAVNFISSISTIYSTDLQRAKIIITCRDYFWDSLHSGKSVESLDLQPFNRDMAEEFFKKSLDTPSRIEKALAIANKFALKTQQHAEDVYIPYVLDIIVYLIKKKTEFGDELLGTIDYGSLLSRQNSNDFLVANICQRDITKLHSLSVESQIEFFVQLSVAKDGHISIYDVKNLLGRLPNDGEEVRDDTIERLKGHPLLIHSDNKLYFRYDFFNEYFKSLYIVKYFSAKNTEMLTPDFVDVAAYYLRFDGEFMRSVCERMTLDEESLLFGIETVERLREGEKGPDGRLNYKSLRAISGVFCLFLSLMRDSGNTKFDVAACNSMMEHFFGKDNEIHGFSLIDLGSNFPTKPIFDFRGLILSDCYFEQYDFFWDCAIDSETRFCNSIFKSLEPRKDVRPNFHVRTFDERCDTSAIAHLLAKKKEEASHHMVEVREDLVRFFRLFYERGNFYPQKQERVRGMVFTGKYLPTLIKQGVIDSFVDDKKTSLGPQYRVTSAFIPIVKYIEQGGACIELDRAAQLFAK</sequence>
<dbReference type="GO" id="GO:0009116">
    <property type="term" value="P:nucleoside metabolic process"/>
    <property type="evidence" value="ECO:0007669"/>
    <property type="project" value="InterPro"/>
</dbReference>
<dbReference type="Proteomes" id="UP000470302">
    <property type="component" value="Unassembled WGS sequence"/>
</dbReference>
<dbReference type="GO" id="GO:0019284">
    <property type="term" value="P:L-methionine salvage from S-adenosylmethionine"/>
    <property type="evidence" value="ECO:0007669"/>
    <property type="project" value="TreeGrafter"/>
</dbReference>